<keyword evidence="8" id="KW-1185">Reference proteome</keyword>
<gene>
    <name evidence="7" type="ORF">ABE541_25320</name>
</gene>
<dbReference type="RefSeq" id="WP_346583488.1">
    <property type="nucleotide sequence ID" value="NZ_JBDJNQ010000021.1"/>
</dbReference>
<dbReference type="EMBL" id="JBDJNQ010000021">
    <property type="protein sequence ID" value="MEN5380606.1"/>
    <property type="molecule type" value="Genomic_DNA"/>
</dbReference>
<organism evidence="7 8">
    <name type="scientific">Sphingobacterium kitahiroshimense</name>
    <dbReference type="NCBI Taxonomy" id="470446"/>
    <lineage>
        <taxon>Bacteria</taxon>
        <taxon>Pseudomonadati</taxon>
        <taxon>Bacteroidota</taxon>
        <taxon>Sphingobacteriia</taxon>
        <taxon>Sphingobacteriales</taxon>
        <taxon>Sphingobacteriaceae</taxon>
        <taxon>Sphingobacterium</taxon>
    </lineage>
</organism>
<dbReference type="PRINTS" id="PR00742">
    <property type="entry name" value="GLHYDRLASE35"/>
</dbReference>
<sequence length="888" mass="100536">MKYLYVAVTSMFLCHSAKAQYEMDLKKINVAPLNYLNKEPVGPKGQEIRVNNIYMEQGGKPTLPVMGEFHYVRMDHRYWRNALLKMKASGVNIVSTYVMWSLHEEIEGQENWSGNHDLRKFILLCAELGMTVHLRMGPYCNAEIQHGALPDWIVNNKALVTRSNDPLYLNYSRKWYQSVYKQVKGLFYKSGGPIIAVQLENEFVKKGLVISHLLNLKKLAVDIGFDVPLYTMTHWMDSEYPKGEIVPYAGFYIETPWVTNNGKMTPATNFEYFTYNRLSDNIGTDIIKVEGGVESFDGSKSDSPFFTCEIGVGAPSFYHRRAIVPEGMAGENINLRLGTGVNLMGYYMYVGGTNPSGVKNTYGNGPYFGYDYQAPIREFGTLGVVMKETKKLNYFMNEFGSNIAPMLAYLPVSNKDKDNLQWSVRSDGQSGYVFVSNHLYRYDRPQFDQVQFNLKLKNETLTFPRKPVSIVNKSYFLWPFNLDMQGVTLKYGTVQPITTHREGQITSYFFFEDDAISAEYLIDANRVKSVTSKGAKVTKEKKGYFVSDIVAGKESILTITKNDGQQIRLVTLTQEQSDYIWKGQQNQKDFVAITSSSLVIDDDNIKITAETPEQQVAFYSAREGEGFTGTNYQSQQENTPQASYVALSPMHYASWVHPKVGHTIGKTIDATSLSPIAEATIRYSVDKKVKLFCNDKEIPSQSLGDYFKAVVTGDVVSGKNKILFESVHSDPTVVAEVEILYKNGVRTIWNTDDTWLNADQKPSEKVSNKTKPVEYAAEERYGVFELSVADLARIKDELRLEVSFYGDMATAYIGSEPFTDCYNDGAPWILGLTRYKEQLSSNALTLRIKGFGDSTENIFLEDNVDRIKGQHPAIQKLKVAKDYQYTLD</sequence>
<evidence type="ECO:0000256" key="3">
    <source>
        <dbReference type="ARBA" id="ARBA00023295"/>
    </source>
</evidence>
<dbReference type="Gene3D" id="3.20.20.80">
    <property type="entry name" value="Glycosidases"/>
    <property type="match status" value="1"/>
</dbReference>
<reference evidence="7 8" key="1">
    <citation type="submission" date="2024-04" db="EMBL/GenBank/DDBJ databases">
        <title>WGS of bacteria from Torrens River.</title>
        <authorList>
            <person name="Wyrsch E.R."/>
            <person name="Drigo B."/>
        </authorList>
    </citation>
    <scope>NUCLEOTIDE SEQUENCE [LARGE SCALE GENOMIC DNA]</scope>
    <source>
        <strain evidence="7 8">TWI391</strain>
    </source>
</reference>
<evidence type="ECO:0000259" key="6">
    <source>
        <dbReference type="Pfam" id="PF01301"/>
    </source>
</evidence>
<proteinExistence type="inferred from homology"/>
<dbReference type="InterPro" id="IPR031330">
    <property type="entry name" value="Gly_Hdrlase_35_cat"/>
</dbReference>
<dbReference type="InterPro" id="IPR001944">
    <property type="entry name" value="Glycoside_Hdrlase_35"/>
</dbReference>
<evidence type="ECO:0000256" key="1">
    <source>
        <dbReference type="ARBA" id="ARBA00009809"/>
    </source>
</evidence>
<evidence type="ECO:0000256" key="2">
    <source>
        <dbReference type="ARBA" id="ARBA00022801"/>
    </source>
</evidence>
<keyword evidence="3 4" id="KW-0326">Glycosidase</keyword>
<name>A0ABV0C132_9SPHI</name>
<accession>A0ABV0C132</accession>
<dbReference type="Gene3D" id="2.60.120.260">
    <property type="entry name" value="Galactose-binding domain-like"/>
    <property type="match status" value="1"/>
</dbReference>
<comment type="catalytic activity">
    <reaction evidence="4">
        <text>Hydrolysis of terminal non-reducing beta-D-galactose residues in beta-D-galactosides.</text>
        <dbReference type="EC" id="3.2.1.23"/>
    </reaction>
</comment>
<dbReference type="EC" id="3.2.1.23" evidence="4"/>
<dbReference type="GO" id="GO:0004565">
    <property type="term" value="F:beta-galactosidase activity"/>
    <property type="evidence" value="ECO:0007669"/>
    <property type="project" value="UniProtKB-EC"/>
</dbReference>
<evidence type="ECO:0000313" key="7">
    <source>
        <dbReference type="EMBL" id="MEN5380606.1"/>
    </source>
</evidence>
<dbReference type="PANTHER" id="PTHR23421">
    <property type="entry name" value="BETA-GALACTOSIDASE RELATED"/>
    <property type="match status" value="1"/>
</dbReference>
<evidence type="ECO:0000256" key="4">
    <source>
        <dbReference type="RuleBase" id="RU000675"/>
    </source>
</evidence>
<evidence type="ECO:0000256" key="5">
    <source>
        <dbReference type="RuleBase" id="RU003679"/>
    </source>
</evidence>
<feature type="domain" description="Glycoside hydrolase 35 catalytic" evidence="6">
    <location>
        <begin position="59"/>
        <end position="387"/>
    </location>
</feature>
<dbReference type="PROSITE" id="PS01182">
    <property type="entry name" value="GLYCOSYL_HYDROL_F35"/>
    <property type="match status" value="1"/>
</dbReference>
<dbReference type="InterPro" id="IPR019801">
    <property type="entry name" value="Glyco_hydro_35_CS"/>
</dbReference>
<comment type="similarity">
    <text evidence="1 5">Belongs to the glycosyl hydrolase 35 family.</text>
</comment>
<dbReference type="SUPFAM" id="SSF51445">
    <property type="entry name" value="(Trans)glycosidases"/>
    <property type="match status" value="1"/>
</dbReference>
<comment type="caution">
    <text evidence="7">The sequence shown here is derived from an EMBL/GenBank/DDBJ whole genome shotgun (WGS) entry which is preliminary data.</text>
</comment>
<evidence type="ECO:0000313" key="8">
    <source>
        <dbReference type="Proteomes" id="UP001409291"/>
    </source>
</evidence>
<protein>
    <recommendedName>
        <fullName evidence="4">Beta-galactosidase</fullName>
        <ecNumber evidence="4">3.2.1.23</ecNumber>
    </recommendedName>
</protein>
<dbReference type="Pfam" id="PF01301">
    <property type="entry name" value="Glyco_hydro_35"/>
    <property type="match status" value="1"/>
</dbReference>
<dbReference type="InterPro" id="IPR017853">
    <property type="entry name" value="GH"/>
</dbReference>
<keyword evidence="2 4" id="KW-0378">Hydrolase</keyword>
<dbReference type="Proteomes" id="UP001409291">
    <property type="component" value="Unassembled WGS sequence"/>
</dbReference>